<evidence type="ECO:0000256" key="1">
    <source>
        <dbReference type="ARBA" id="ARBA00009353"/>
    </source>
</evidence>
<dbReference type="InterPro" id="IPR010099">
    <property type="entry name" value="SDR39U1"/>
</dbReference>
<dbReference type="RefSeq" id="WP_027471109.1">
    <property type="nucleotide sequence ID" value="NZ_BAMD01000008.1"/>
</dbReference>
<protein>
    <submittedName>
        <fullName evidence="4">Epimerase family protein</fullName>
    </submittedName>
</protein>
<dbReference type="STRING" id="869213.GCA_000517085_01233"/>
<accession>W7YD22</accession>
<dbReference type="InterPro" id="IPR013549">
    <property type="entry name" value="DUF1731"/>
</dbReference>
<dbReference type="eggNOG" id="COG1090">
    <property type="taxonomic scope" value="Bacteria"/>
</dbReference>
<evidence type="ECO:0000259" key="2">
    <source>
        <dbReference type="Pfam" id="PF01370"/>
    </source>
</evidence>
<dbReference type="Pfam" id="PF08338">
    <property type="entry name" value="DUF1731"/>
    <property type="match status" value="1"/>
</dbReference>
<dbReference type="PANTHER" id="PTHR11092">
    <property type="entry name" value="SUGAR NUCLEOTIDE EPIMERASE RELATED"/>
    <property type="match status" value="1"/>
</dbReference>
<proteinExistence type="inferred from homology"/>
<dbReference type="Gene3D" id="3.40.50.720">
    <property type="entry name" value="NAD(P)-binding Rossmann-like Domain"/>
    <property type="match status" value="1"/>
</dbReference>
<evidence type="ECO:0000259" key="3">
    <source>
        <dbReference type="Pfam" id="PF08338"/>
    </source>
</evidence>
<dbReference type="AlphaFoldDB" id="W7YD22"/>
<dbReference type="InterPro" id="IPR001509">
    <property type="entry name" value="Epimerase_deHydtase"/>
</dbReference>
<feature type="domain" description="NAD-dependent epimerase/dehydratase" evidence="2">
    <location>
        <begin position="3"/>
        <end position="108"/>
    </location>
</feature>
<name>W7YD22_9BACT</name>
<keyword evidence="5" id="KW-1185">Reference proteome</keyword>
<dbReference type="PANTHER" id="PTHR11092:SF0">
    <property type="entry name" value="EPIMERASE FAMILY PROTEIN SDR39U1"/>
    <property type="match status" value="1"/>
</dbReference>
<sequence>MKICLTGGTGFLGSRISLFFKENGFEVVNITRQDFKESPNAIANIIEGADMLINLAGAPIFKKWTSRYKRIIHDSRVHTTQKLVEAVGLVNHKPAIVLSCSAVGIYDDIYEHDEFSDRFGNDFLASVCKEWEAALVPLLSMDIKLAVMRIGVVLDHKQGALAKMLPSFKMGLGAVVGNGLQPFPCIHINDFLSAIWYILKNPESNGVYNLVAPDIVSNRYFSKKLGEKLKRPVFMKASASMMKLVLGDGASVLTKGQKVKPQRLLDLNFPFQFPTVDDMLNDLVSK</sequence>
<evidence type="ECO:0000313" key="5">
    <source>
        <dbReference type="Proteomes" id="UP000019402"/>
    </source>
</evidence>
<dbReference type="Proteomes" id="UP000019402">
    <property type="component" value="Unassembled WGS sequence"/>
</dbReference>
<gene>
    <name evidence="4" type="ORF">JCM21142_3995</name>
</gene>
<comment type="caution">
    <text evidence="4">The sequence shown here is derived from an EMBL/GenBank/DDBJ whole genome shotgun (WGS) entry which is preliminary data.</text>
</comment>
<comment type="similarity">
    <text evidence="1">Belongs to the NAD(P)-dependent epimerase/dehydratase family. SDR39U1 subfamily.</text>
</comment>
<reference evidence="4 5" key="1">
    <citation type="journal article" date="2014" name="Genome Announc.">
        <title>Draft Genome Sequence of Cytophaga fermentans JCM 21142T, a Facultative Anaerobe Isolated from Marine Mud.</title>
        <authorList>
            <person name="Starns D."/>
            <person name="Oshima K."/>
            <person name="Suda W."/>
            <person name="Iino T."/>
            <person name="Yuki M."/>
            <person name="Inoue J."/>
            <person name="Kitamura K."/>
            <person name="Iida T."/>
            <person name="Darby A."/>
            <person name="Hattori M."/>
            <person name="Ohkuma M."/>
        </authorList>
    </citation>
    <scope>NUCLEOTIDE SEQUENCE [LARGE SCALE GENOMIC DNA]</scope>
    <source>
        <strain evidence="4 5">JCM 21142</strain>
    </source>
</reference>
<evidence type="ECO:0000313" key="4">
    <source>
        <dbReference type="EMBL" id="GAF02361.1"/>
    </source>
</evidence>
<feature type="domain" description="DUF1731" evidence="3">
    <location>
        <begin position="239"/>
        <end position="283"/>
    </location>
</feature>
<dbReference type="EMBL" id="BAMD01000008">
    <property type="protein sequence ID" value="GAF02361.1"/>
    <property type="molecule type" value="Genomic_DNA"/>
</dbReference>
<dbReference type="SUPFAM" id="SSF51735">
    <property type="entry name" value="NAD(P)-binding Rossmann-fold domains"/>
    <property type="match status" value="1"/>
</dbReference>
<dbReference type="InterPro" id="IPR036291">
    <property type="entry name" value="NAD(P)-bd_dom_sf"/>
</dbReference>
<organism evidence="4 5">
    <name type="scientific">Saccharicrinis fermentans DSM 9555 = JCM 21142</name>
    <dbReference type="NCBI Taxonomy" id="869213"/>
    <lineage>
        <taxon>Bacteria</taxon>
        <taxon>Pseudomonadati</taxon>
        <taxon>Bacteroidota</taxon>
        <taxon>Bacteroidia</taxon>
        <taxon>Marinilabiliales</taxon>
        <taxon>Marinilabiliaceae</taxon>
        <taxon>Saccharicrinis</taxon>
    </lineage>
</organism>
<dbReference type="NCBIfam" id="TIGR01777">
    <property type="entry name" value="yfcH"/>
    <property type="match status" value="1"/>
</dbReference>
<dbReference type="Pfam" id="PF01370">
    <property type="entry name" value="Epimerase"/>
    <property type="match status" value="1"/>
</dbReference>
<dbReference type="OrthoDB" id="329806at2"/>